<dbReference type="EMBL" id="JALN02000001">
    <property type="protein sequence ID" value="KDE99405.1"/>
    <property type="molecule type" value="Genomic_DNA"/>
</dbReference>
<name>A0A064CGE2_9MYCO</name>
<dbReference type="Pfam" id="PF11377">
    <property type="entry name" value="DUF3180"/>
    <property type="match status" value="1"/>
</dbReference>
<keyword evidence="1" id="KW-0812">Transmembrane</keyword>
<organism evidence="2 3">
    <name type="scientific">Mycolicibacterium aromaticivorans JS19b1 = JCM 16368</name>
    <dbReference type="NCBI Taxonomy" id="1440774"/>
    <lineage>
        <taxon>Bacteria</taxon>
        <taxon>Bacillati</taxon>
        <taxon>Actinomycetota</taxon>
        <taxon>Actinomycetes</taxon>
        <taxon>Mycobacteriales</taxon>
        <taxon>Mycobacteriaceae</taxon>
        <taxon>Mycolicibacterium</taxon>
    </lineage>
</organism>
<comment type="caution">
    <text evidence="2">The sequence shown here is derived from an EMBL/GenBank/DDBJ whole genome shotgun (WGS) entry which is preliminary data.</text>
</comment>
<dbReference type="InterPro" id="IPR021517">
    <property type="entry name" value="DUF3180"/>
</dbReference>
<dbReference type="eggNOG" id="ENOG5033CMQ">
    <property type="taxonomic scope" value="Bacteria"/>
</dbReference>
<dbReference type="STRING" id="1440774.Y900_010720"/>
<keyword evidence="1" id="KW-0472">Membrane</keyword>
<protein>
    <submittedName>
        <fullName evidence="2">Membrane protein</fullName>
    </submittedName>
</protein>
<dbReference type="RefSeq" id="WP_036341788.1">
    <property type="nucleotide sequence ID" value="NZ_JALN02000001.1"/>
</dbReference>
<feature type="transmembrane region" description="Helical" evidence="1">
    <location>
        <begin position="88"/>
        <end position="107"/>
    </location>
</feature>
<evidence type="ECO:0000313" key="2">
    <source>
        <dbReference type="EMBL" id="KDE99405.1"/>
    </source>
</evidence>
<feature type="transmembrane region" description="Helical" evidence="1">
    <location>
        <begin position="113"/>
        <end position="138"/>
    </location>
</feature>
<gene>
    <name evidence="2" type="ORF">Y900_010720</name>
</gene>
<dbReference type="Proteomes" id="UP000022835">
    <property type="component" value="Unassembled WGS sequence"/>
</dbReference>
<keyword evidence="1" id="KW-1133">Transmembrane helix</keyword>
<evidence type="ECO:0000256" key="1">
    <source>
        <dbReference type="SAM" id="Phobius"/>
    </source>
</evidence>
<reference evidence="2" key="1">
    <citation type="submission" date="2014-05" db="EMBL/GenBank/DDBJ databases">
        <title>Genome sequence of Mycobacterium aromaticivorans strain JS19b1T (= DSM 45407T).</title>
        <authorList>
            <person name="Kwak Y."/>
            <person name="Park G.-S."/>
            <person name="Li Q.X."/>
            <person name="Lee S.-E."/>
            <person name="Shin J.-H."/>
        </authorList>
    </citation>
    <scope>NUCLEOTIDE SEQUENCE [LARGE SCALE GENOMIC DNA]</scope>
    <source>
        <strain evidence="2">JS19b1</strain>
    </source>
</reference>
<feature type="transmembrane region" description="Helical" evidence="1">
    <location>
        <begin position="9"/>
        <end position="28"/>
    </location>
</feature>
<keyword evidence="3" id="KW-1185">Reference proteome</keyword>
<accession>A0A064CGE2</accession>
<proteinExistence type="predicted"/>
<sequence length="157" mass="16671">MGPTRKRDLTIAAVGVAILAWLLMRVLYRDFPAITAWTGLSLLAVAALEGAWGVSVRTKIRDGQIGVGGGRLHPLAVARSVAIAKASAWVGALMLGWWVGVLVYLWLRRTEHVAGTFIPGAVIAVVSALALVAAALWLEYCCRSPGDPTDDPDAARE</sequence>
<feature type="transmembrane region" description="Helical" evidence="1">
    <location>
        <begin position="34"/>
        <end position="54"/>
    </location>
</feature>
<evidence type="ECO:0000313" key="3">
    <source>
        <dbReference type="Proteomes" id="UP000022835"/>
    </source>
</evidence>
<dbReference type="AlphaFoldDB" id="A0A064CGE2"/>
<dbReference type="OrthoDB" id="3825558at2"/>